<reference evidence="1 2" key="1">
    <citation type="submission" date="2019-06" db="EMBL/GenBank/DDBJ databases">
        <title>Whole genome shotgun sequence of Streptomyces cacaoi subsp. cacaoi NBRC 12748.</title>
        <authorList>
            <person name="Hosoyama A."/>
            <person name="Uohara A."/>
            <person name="Ohji S."/>
            <person name="Ichikawa N."/>
        </authorList>
    </citation>
    <scope>NUCLEOTIDE SEQUENCE [LARGE SCALE GENOMIC DNA]</scope>
    <source>
        <strain evidence="1 2">NBRC 12748</strain>
    </source>
</reference>
<sequence>MRYRLAFVAGVVIGYVLGTRAGRERYEQLRKGARRMAENPAVRNMGEAAVLGGRQAASRAAEAVGDRLPAQVSDRLRTVRGQRARVGSEWGEG</sequence>
<protein>
    <recommendedName>
        <fullName evidence="3">YtxH domain-containing protein</fullName>
    </recommendedName>
</protein>
<evidence type="ECO:0000313" key="2">
    <source>
        <dbReference type="Proteomes" id="UP000319210"/>
    </source>
</evidence>
<keyword evidence="2" id="KW-1185">Reference proteome</keyword>
<gene>
    <name evidence="1" type="ORF">SCA03_36380</name>
</gene>
<dbReference type="RefSeq" id="WP_030882391.1">
    <property type="nucleotide sequence ID" value="NZ_BJMM01000018.1"/>
</dbReference>
<dbReference type="Proteomes" id="UP000319210">
    <property type="component" value="Unassembled WGS sequence"/>
</dbReference>
<organism evidence="1 2">
    <name type="scientific">Streptomyces cacaoi</name>
    <dbReference type="NCBI Taxonomy" id="1898"/>
    <lineage>
        <taxon>Bacteria</taxon>
        <taxon>Bacillati</taxon>
        <taxon>Actinomycetota</taxon>
        <taxon>Actinomycetes</taxon>
        <taxon>Kitasatosporales</taxon>
        <taxon>Streptomycetaceae</taxon>
        <taxon>Streptomyces</taxon>
    </lineage>
</organism>
<name>A0A4Y3R2E1_STRCI</name>
<evidence type="ECO:0000313" key="1">
    <source>
        <dbReference type="EMBL" id="GEB51087.1"/>
    </source>
</evidence>
<proteinExistence type="predicted"/>
<dbReference type="OrthoDB" id="5125216at2"/>
<evidence type="ECO:0008006" key="3">
    <source>
        <dbReference type="Google" id="ProtNLM"/>
    </source>
</evidence>
<dbReference type="EMBL" id="BJMM01000018">
    <property type="protein sequence ID" value="GEB51087.1"/>
    <property type="molecule type" value="Genomic_DNA"/>
</dbReference>
<comment type="caution">
    <text evidence="1">The sequence shown here is derived from an EMBL/GenBank/DDBJ whole genome shotgun (WGS) entry which is preliminary data.</text>
</comment>
<dbReference type="AlphaFoldDB" id="A0A4Y3R2E1"/>
<accession>A0A4Y3R2E1</accession>